<dbReference type="Gene3D" id="3.40.50.300">
    <property type="entry name" value="P-loop containing nucleotide triphosphate hydrolases"/>
    <property type="match status" value="1"/>
</dbReference>
<dbReference type="CDD" id="cd03225">
    <property type="entry name" value="ABC_cobalt_CbiO_domain1"/>
    <property type="match status" value="1"/>
</dbReference>
<dbReference type="PANTHER" id="PTHR43553:SF24">
    <property type="entry name" value="ENERGY-COUPLING FACTOR TRANSPORTER ATP-BINDING PROTEIN ECFA1"/>
    <property type="match status" value="1"/>
</dbReference>
<dbReference type="RefSeq" id="WP_222198770.1">
    <property type="nucleotide sequence ID" value="NZ_JAIMFO010000004.1"/>
</dbReference>
<evidence type="ECO:0000256" key="2">
    <source>
        <dbReference type="ARBA" id="ARBA00022448"/>
    </source>
</evidence>
<dbReference type="InterPro" id="IPR003439">
    <property type="entry name" value="ABC_transporter-like_ATP-bd"/>
</dbReference>
<dbReference type="Pfam" id="PF00005">
    <property type="entry name" value="ABC_tran"/>
    <property type="match status" value="1"/>
</dbReference>
<feature type="domain" description="ABC transporter" evidence="5">
    <location>
        <begin position="3"/>
        <end position="236"/>
    </location>
</feature>
<dbReference type="EMBL" id="JAIMFO010000004">
    <property type="protein sequence ID" value="MBY4797054.1"/>
    <property type="molecule type" value="Genomic_DNA"/>
</dbReference>
<evidence type="ECO:0000256" key="3">
    <source>
        <dbReference type="ARBA" id="ARBA00022741"/>
    </source>
</evidence>
<evidence type="ECO:0000256" key="1">
    <source>
        <dbReference type="ARBA" id="ARBA00005417"/>
    </source>
</evidence>
<reference evidence="6 7" key="1">
    <citation type="submission" date="2021-08" db="EMBL/GenBank/DDBJ databases">
        <title>Collinsella faecalis sp. nov. isolated from swine faeces.</title>
        <authorList>
            <person name="Oh B.S."/>
            <person name="Lee J.H."/>
        </authorList>
    </citation>
    <scope>NUCLEOTIDE SEQUENCE [LARGE SCALE GENOMIC DNA]</scope>
    <source>
        <strain evidence="6 7">AGMB00827</strain>
    </source>
</reference>
<comment type="caution">
    <text evidence="6">The sequence shown here is derived from an EMBL/GenBank/DDBJ whole genome shotgun (WGS) entry which is preliminary data.</text>
</comment>
<dbReference type="InterPro" id="IPR015856">
    <property type="entry name" value="ABC_transpr_CbiO/EcfA_su"/>
</dbReference>
<protein>
    <submittedName>
        <fullName evidence="6">Energy-coupling factor ABC transporter ATP-binding protein</fullName>
    </submittedName>
</protein>
<sequence>MNIVFRDVSFCYSNGVQALSSVSVSIDGLEPVAVVGKNGSGKTTLLKHLNGMLSPTKGQVCINGVDVTTRATAEWAQSIGYVFQNPDDQLFLESVRAELEFGPKQIGLDHVEIRHRVDVISKLIGLEDVLDCNPYDLSPSEKKFCAFGSVLTMRPSILVLDEPTCGQDARDLDRLADIIARLQDAGCLVMAVSHDMRFVARWFPQLIVMCEGAVLAAGETHNLLMQKDLLERACVLPPPVTQVALGAGIRSPVSSVAELIRSVEQGRNDK</sequence>
<keyword evidence="3" id="KW-0547">Nucleotide-binding</keyword>
<dbReference type="InterPro" id="IPR003593">
    <property type="entry name" value="AAA+_ATPase"/>
</dbReference>
<dbReference type="SMART" id="SM00382">
    <property type="entry name" value="AAA"/>
    <property type="match status" value="1"/>
</dbReference>
<evidence type="ECO:0000313" key="6">
    <source>
        <dbReference type="EMBL" id="MBY4797054.1"/>
    </source>
</evidence>
<dbReference type="Proteomes" id="UP000700908">
    <property type="component" value="Unassembled WGS sequence"/>
</dbReference>
<evidence type="ECO:0000259" key="5">
    <source>
        <dbReference type="PROSITE" id="PS50893"/>
    </source>
</evidence>
<keyword evidence="7" id="KW-1185">Reference proteome</keyword>
<proteinExistence type="inferred from homology"/>
<evidence type="ECO:0000313" key="7">
    <source>
        <dbReference type="Proteomes" id="UP000700908"/>
    </source>
</evidence>
<organism evidence="6 7">
    <name type="scientific">Collinsella ureilytica</name>
    <dbReference type="NCBI Taxonomy" id="2869515"/>
    <lineage>
        <taxon>Bacteria</taxon>
        <taxon>Bacillati</taxon>
        <taxon>Actinomycetota</taxon>
        <taxon>Coriobacteriia</taxon>
        <taxon>Coriobacteriales</taxon>
        <taxon>Coriobacteriaceae</taxon>
        <taxon>Collinsella</taxon>
    </lineage>
</organism>
<comment type="similarity">
    <text evidence="1">Belongs to the ABC transporter superfamily.</text>
</comment>
<dbReference type="PANTHER" id="PTHR43553">
    <property type="entry name" value="HEAVY METAL TRANSPORTER"/>
    <property type="match status" value="1"/>
</dbReference>
<dbReference type="PROSITE" id="PS50893">
    <property type="entry name" value="ABC_TRANSPORTER_2"/>
    <property type="match status" value="1"/>
</dbReference>
<accession>A0ABS7MI62</accession>
<dbReference type="GO" id="GO:0005524">
    <property type="term" value="F:ATP binding"/>
    <property type="evidence" value="ECO:0007669"/>
    <property type="project" value="UniProtKB-KW"/>
</dbReference>
<dbReference type="SUPFAM" id="SSF52540">
    <property type="entry name" value="P-loop containing nucleoside triphosphate hydrolases"/>
    <property type="match status" value="1"/>
</dbReference>
<keyword evidence="4 6" id="KW-0067">ATP-binding</keyword>
<name>A0ABS7MI62_9ACTN</name>
<evidence type="ECO:0000256" key="4">
    <source>
        <dbReference type="ARBA" id="ARBA00022840"/>
    </source>
</evidence>
<dbReference type="InterPro" id="IPR050095">
    <property type="entry name" value="ECF_ABC_transporter_ATP-bd"/>
</dbReference>
<gene>
    <name evidence="6" type="ORF">K6V98_01580</name>
</gene>
<dbReference type="InterPro" id="IPR027417">
    <property type="entry name" value="P-loop_NTPase"/>
</dbReference>
<keyword evidence="2" id="KW-0813">Transport</keyword>